<evidence type="ECO:0000313" key="3">
    <source>
        <dbReference type="EMBL" id="PVU89509.1"/>
    </source>
</evidence>
<keyword evidence="4" id="KW-1185">Reference proteome</keyword>
<evidence type="ECO:0000313" key="4">
    <source>
        <dbReference type="Proteomes" id="UP000245383"/>
    </source>
</evidence>
<dbReference type="InterPro" id="IPR001584">
    <property type="entry name" value="Integrase_cat-core"/>
</dbReference>
<dbReference type="GO" id="GO:0015074">
    <property type="term" value="P:DNA integration"/>
    <property type="evidence" value="ECO:0007669"/>
    <property type="project" value="InterPro"/>
</dbReference>
<sequence length="189" mass="21778">MVASSNQTWALFGSDGLSYRWAVGWTSLKIIFFPEQRYHLGPDQKSDHQSDNLSGIKKKFEKFETDSISGLFTRWSIDFLEPLELTTRGNRYILTAEENLSRCLYVKAVTLIALPIVLAFVNELVRLLGVLIKIRTDRVACFTSNKFKERLNKLAYLPEWNGQFERLNGQLRSAKQKLKSQIVTARMNL</sequence>
<reference evidence="3 4" key="1">
    <citation type="journal article" date="2018" name="MBio">
        <title>Comparative Genomics Reveals the Core Gene Toolbox for the Fungus-Insect Symbiosis.</title>
        <authorList>
            <person name="Wang Y."/>
            <person name="Stata M."/>
            <person name="Wang W."/>
            <person name="Stajich J.E."/>
            <person name="White M.M."/>
            <person name="Moncalvo J.M."/>
        </authorList>
    </citation>
    <scope>NUCLEOTIDE SEQUENCE [LARGE SCALE GENOMIC DNA]</scope>
    <source>
        <strain evidence="3 4">SWE-8-4</strain>
    </source>
</reference>
<protein>
    <recommendedName>
        <fullName evidence="2">Integrase catalytic domain-containing protein</fullName>
    </recommendedName>
</protein>
<accession>A0A2T9YB21</accession>
<dbReference type="EMBL" id="MBFR01000309">
    <property type="protein sequence ID" value="PVU89509.1"/>
    <property type="molecule type" value="Genomic_DNA"/>
</dbReference>
<evidence type="ECO:0000259" key="2">
    <source>
        <dbReference type="PROSITE" id="PS50994"/>
    </source>
</evidence>
<dbReference type="GO" id="GO:0005634">
    <property type="term" value="C:nucleus"/>
    <property type="evidence" value="ECO:0007669"/>
    <property type="project" value="UniProtKB-ARBA"/>
</dbReference>
<keyword evidence="1" id="KW-1133">Transmembrane helix</keyword>
<dbReference type="AlphaFoldDB" id="A0A2T9YB21"/>
<dbReference type="InterPro" id="IPR036397">
    <property type="entry name" value="RNaseH_sf"/>
</dbReference>
<gene>
    <name evidence="3" type="ORF">BB561_005304</name>
</gene>
<feature type="domain" description="Integrase catalytic" evidence="2">
    <location>
        <begin position="66"/>
        <end position="189"/>
    </location>
</feature>
<dbReference type="GO" id="GO:0003676">
    <property type="term" value="F:nucleic acid binding"/>
    <property type="evidence" value="ECO:0007669"/>
    <property type="project" value="InterPro"/>
</dbReference>
<comment type="caution">
    <text evidence="3">The sequence shown here is derived from an EMBL/GenBank/DDBJ whole genome shotgun (WGS) entry which is preliminary data.</text>
</comment>
<dbReference type="OrthoDB" id="5592268at2759"/>
<dbReference type="PROSITE" id="PS50994">
    <property type="entry name" value="INTEGRASE"/>
    <property type="match status" value="1"/>
</dbReference>
<keyword evidence="1" id="KW-0472">Membrane</keyword>
<organism evidence="3 4">
    <name type="scientific">Smittium simulii</name>
    <dbReference type="NCBI Taxonomy" id="133385"/>
    <lineage>
        <taxon>Eukaryota</taxon>
        <taxon>Fungi</taxon>
        <taxon>Fungi incertae sedis</taxon>
        <taxon>Zoopagomycota</taxon>
        <taxon>Kickxellomycotina</taxon>
        <taxon>Harpellomycetes</taxon>
        <taxon>Harpellales</taxon>
        <taxon>Legeriomycetaceae</taxon>
        <taxon>Smittium</taxon>
    </lineage>
</organism>
<dbReference type="SUPFAM" id="SSF53098">
    <property type="entry name" value="Ribonuclease H-like"/>
    <property type="match status" value="1"/>
</dbReference>
<name>A0A2T9YB21_9FUNG</name>
<proteinExistence type="predicted"/>
<dbReference type="Gene3D" id="3.30.420.10">
    <property type="entry name" value="Ribonuclease H-like superfamily/Ribonuclease H"/>
    <property type="match status" value="1"/>
</dbReference>
<evidence type="ECO:0000256" key="1">
    <source>
        <dbReference type="SAM" id="Phobius"/>
    </source>
</evidence>
<feature type="transmembrane region" description="Helical" evidence="1">
    <location>
        <begin position="104"/>
        <end position="125"/>
    </location>
</feature>
<keyword evidence="1" id="KW-0812">Transmembrane</keyword>
<dbReference type="InterPro" id="IPR012337">
    <property type="entry name" value="RNaseH-like_sf"/>
</dbReference>
<dbReference type="Proteomes" id="UP000245383">
    <property type="component" value="Unassembled WGS sequence"/>
</dbReference>